<dbReference type="InterPro" id="IPR011322">
    <property type="entry name" value="N-reg_PII-like_a/b"/>
</dbReference>
<sequence>MAEPPAGWETTVDALQPLLPGGKPRLTAELLARPPFRFLHDVVSAVQQSSNFPAPGLFTAAELDPRSMDKEAKLSYLTKLVEAISSTLGQPVPARPSKIVAGLEPEATNAMLRMLAGAATGTSNRGGPTMGSAASRYAQPAGLAAHCSADSEAGLGAEASVVFRRVDNLLPALARQCSEARSTLAAGAAPGSRDALALVEQVAGIATDAAVLARSLEQLLSAVPVIAAEAAAWRAEADKLAARLAEEEQEEARASAAGARRMADIDAQLAAARQRVAAAAASRMLRALSSRAVVYQRSTLVAVRRQSAVQQQRTVMSAAASSTGVSLVFVTVPSADVGRKIANSLVESKLAACVNIIPGVESIYSWQGKIENDQELLLKIKTRKQLLPELTERVKSLHPYDICEVTAVDVTGGSPSYLAWVLDSTKAG</sequence>
<keyword evidence="2" id="KW-0175">Coiled coil</keyword>
<evidence type="ECO:0000256" key="2">
    <source>
        <dbReference type="SAM" id="Coils"/>
    </source>
</evidence>
<gene>
    <name evidence="4" type="ORF">COHA_007284</name>
</gene>
<dbReference type="GO" id="GO:0010038">
    <property type="term" value="P:response to metal ion"/>
    <property type="evidence" value="ECO:0007669"/>
    <property type="project" value="InterPro"/>
</dbReference>
<comment type="similarity">
    <text evidence="1">Belongs to the CutA family.</text>
</comment>
<accession>A0AAD5DR74</accession>
<dbReference type="InterPro" id="IPR015867">
    <property type="entry name" value="N-reg_PII/ATP_PRibTrfase_C"/>
</dbReference>
<evidence type="ECO:0000256" key="1">
    <source>
        <dbReference type="ARBA" id="ARBA00010169"/>
    </source>
</evidence>
<dbReference type="InterPro" id="IPR042576">
    <property type="entry name" value="TRAF3IP1_N_sf"/>
</dbReference>
<dbReference type="SUPFAM" id="SSF54913">
    <property type="entry name" value="GlnB-like"/>
    <property type="match status" value="1"/>
</dbReference>
<feature type="coiled-coil region" evidence="2">
    <location>
        <begin position="230"/>
        <end position="257"/>
    </location>
</feature>
<dbReference type="Pfam" id="PF03091">
    <property type="entry name" value="CutA1"/>
    <property type="match status" value="1"/>
</dbReference>
<dbReference type="AlphaFoldDB" id="A0AAD5DR74"/>
<evidence type="ECO:0000259" key="3">
    <source>
        <dbReference type="Pfam" id="PF10243"/>
    </source>
</evidence>
<dbReference type="PANTHER" id="PTHR23419:SF8">
    <property type="entry name" value="FI09726P"/>
    <property type="match status" value="1"/>
</dbReference>
<dbReference type="InterPro" id="IPR004323">
    <property type="entry name" value="Ion_tolerance_CutA"/>
</dbReference>
<dbReference type="GO" id="GO:0005507">
    <property type="term" value="F:copper ion binding"/>
    <property type="evidence" value="ECO:0007669"/>
    <property type="project" value="TreeGrafter"/>
</dbReference>
<reference evidence="4" key="1">
    <citation type="submission" date="2020-11" db="EMBL/GenBank/DDBJ databases">
        <title>Chlorella ohadii genome sequencing and assembly.</title>
        <authorList>
            <person name="Murik O."/>
            <person name="Treves H."/>
            <person name="Kedem I."/>
            <person name="Shotland Y."/>
            <person name="Kaplan A."/>
        </authorList>
    </citation>
    <scope>NUCLEOTIDE SEQUENCE</scope>
    <source>
        <strain evidence="4">1</strain>
    </source>
</reference>
<protein>
    <recommendedName>
        <fullName evidence="3">TRAF3-interacting protein 1 N-terminal domain-containing protein</fullName>
    </recommendedName>
</protein>
<dbReference type="Gene3D" id="1.10.418.50">
    <property type="entry name" value="Microtubule-binding protein MIP-T3"/>
    <property type="match status" value="1"/>
</dbReference>
<dbReference type="PANTHER" id="PTHR23419">
    <property type="entry name" value="DIVALENT CATION TOLERANCE CUTA-RELATED"/>
    <property type="match status" value="1"/>
</dbReference>
<comment type="caution">
    <text evidence="4">The sequence shown here is derived from an EMBL/GenBank/DDBJ whole genome shotgun (WGS) entry which is preliminary data.</text>
</comment>
<organism evidence="4 5">
    <name type="scientific">Chlorella ohadii</name>
    <dbReference type="NCBI Taxonomy" id="2649997"/>
    <lineage>
        <taxon>Eukaryota</taxon>
        <taxon>Viridiplantae</taxon>
        <taxon>Chlorophyta</taxon>
        <taxon>core chlorophytes</taxon>
        <taxon>Trebouxiophyceae</taxon>
        <taxon>Chlorellales</taxon>
        <taxon>Chlorellaceae</taxon>
        <taxon>Chlorella clade</taxon>
        <taxon>Chlorella</taxon>
    </lineage>
</organism>
<evidence type="ECO:0000313" key="5">
    <source>
        <dbReference type="Proteomes" id="UP001205105"/>
    </source>
</evidence>
<feature type="domain" description="TRAF3-interacting protein 1 N-terminal" evidence="3">
    <location>
        <begin position="8"/>
        <end position="120"/>
    </location>
</feature>
<evidence type="ECO:0000313" key="4">
    <source>
        <dbReference type="EMBL" id="KAI7838964.1"/>
    </source>
</evidence>
<dbReference type="EMBL" id="JADXDR010000111">
    <property type="protein sequence ID" value="KAI7838964.1"/>
    <property type="molecule type" value="Genomic_DNA"/>
</dbReference>
<dbReference type="InterPro" id="IPR040468">
    <property type="entry name" value="TRAF3IP1_N"/>
</dbReference>
<keyword evidence="5" id="KW-1185">Reference proteome</keyword>
<dbReference type="Gene3D" id="3.30.70.120">
    <property type="match status" value="1"/>
</dbReference>
<proteinExistence type="inferred from homology"/>
<dbReference type="Proteomes" id="UP001205105">
    <property type="component" value="Unassembled WGS sequence"/>
</dbReference>
<name>A0AAD5DR74_9CHLO</name>
<dbReference type="Pfam" id="PF10243">
    <property type="entry name" value="MIP-T3"/>
    <property type="match status" value="1"/>
</dbReference>